<dbReference type="EMBL" id="SCWC02000008">
    <property type="protein sequence ID" value="KAA1037612.1"/>
    <property type="molecule type" value="Genomic_DNA"/>
</dbReference>
<accession>A0ABQ6R6X5</accession>
<name>A0ABQ6R6X5_9STAP</name>
<dbReference type="InterPro" id="IPR029442">
    <property type="entry name" value="GyrI-like"/>
</dbReference>
<dbReference type="SMART" id="SM00871">
    <property type="entry name" value="AraC_E_bind"/>
    <property type="match status" value="1"/>
</dbReference>
<protein>
    <submittedName>
        <fullName evidence="2">GyrI-like domain-containing protein</fullName>
    </submittedName>
</protein>
<dbReference type="InterPro" id="IPR011256">
    <property type="entry name" value="Reg_factor_effector_dom_sf"/>
</dbReference>
<gene>
    <name evidence="2" type="ORF">ERX35_009540</name>
</gene>
<reference evidence="2 3" key="1">
    <citation type="submission" date="2019-09" db="EMBL/GenBank/DDBJ databases">
        <authorList>
            <person name="Mazhar S."/>
            <person name="Altermann E."/>
            <person name="Hill C."/>
            <person name="Mcauliffe O."/>
        </authorList>
    </citation>
    <scope>NUCLEOTIDE SEQUENCE [LARGE SCALE GENOMIC DNA]</scope>
    <source>
        <strain evidence="2 3">ATCC 51831</strain>
    </source>
</reference>
<evidence type="ECO:0000259" key="1">
    <source>
        <dbReference type="SMART" id="SM00871"/>
    </source>
</evidence>
<evidence type="ECO:0000313" key="2">
    <source>
        <dbReference type="EMBL" id="KAA1037612.1"/>
    </source>
</evidence>
<dbReference type="PANTHER" id="PTHR36444:SF3">
    <property type="entry name" value="TRANSCRIPTIONAL ACTIVATOR, PUTATIVE-RELATED"/>
    <property type="match status" value="1"/>
</dbReference>
<evidence type="ECO:0000313" key="3">
    <source>
        <dbReference type="Proteomes" id="UP000295735"/>
    </source>
</evidence>
<comment type="caution">
    <text evidence="2">The sequence shown here is derived from an EMBL/GenBank/DDBJ whole genome shotgun (WGS) entry which is preliminary data.</text>
</comment>
<dbReference type="InterPro" id="IPR053182">
    <property type="entry name" value="YobU-like_regulator"/>
</dbReference>
<dbReference type="PANTHER" id="PTHR36444">
    <property type="entry name" value="TRANSCRIPTIONAL REGULATOR PROTEIN YOBU-RELATED"/>
    <property type="match status" value="1"/>
</dbReference>
<dbReference type="SUPFAM" id="SSF55136">
    <property type="entry name" value="Probable bacterial effector-binding domain"/>
    <property type="match status" value="1"/>
</dbReference>
<dbReference type="Pfam" id="PF06445">
    <property type="entry name" value="GyrI-like"/>
    <property type="match status" value="1"/>
</dbReference>
<proteinExistence type="predicted"/>
<organism evidence="2 3">
    <name type="scientific">Macrococcus equipercicus</name>
    <dbReference type="NCBI Taxonomy" id="69967"/>
    <lineage>
        <taxon>Bacteria</taxon>
        <taxon>Bacillati</taxon>
        <taxon>Bacillota</taxon>
        <taxon>Bacilli</taxon>
        <taxon>Bacillales</taxon>
        <taxon>Staphylococcaceae</taxon>
        <taxon>Macrococcus</taxon>
    </lineage>
</organism>
<keyword evidence="3" id="KW-1185">Reference proteome</keyword>
<dbReference type="InterPro" id="IPR010499">
    <property type="entry name" value="AraC_E-bd"/>
</dbReference>
<dbReference type="Proteomes" id="UP000295735">
    <property type="component" value="Unassembled WGS sequence"/>
</dbReference>
<feature type="domain" description="AraC effector-binding" evidence="1">
    <location>
        <begin position="4"/>
        <end position="163"/>
    </location>
</feature>
<sequence length="165" mass="18709">MTAVEVRIEEKDAFNIVGVTKRVPIRFEGLNAEIIELAQSITASQHDTMNCLNDLYPHQVVNASFDFDDTRFEGKGELTHMIGFITAKDNPTDELKQLHVESGTWAVFPSTGPFPQTLQDIWGMIYAEWLPESDYIVTAGPEISFTQNNNSEIKYSEIWLPVKKK</sequence>
<dbReference type="Gene3D" id="3.20.80.10">
    <property type="entry name" value="Regulatory factor, effector binding domain"/>
    <property type="match status" value="1"/>
</dbReference>